<dbReference type="InterPro" id="IPR045380">
    <property type="entry name" value="LD_TPept_scaffold_dom"/>
</dbReference>
<dbReference type="InterPro" id="IPR005490">
    <property type="entry name" value="LD_TPept_cat_dom"/>
</dbReference>
<dbReference type="Gene3D" id="2.40.440.10">
    <property type="entry name" value="L,D-transpeptidase catalytic domain-like"/>
    <property type="match status" value="1"/>
</dbReference>
<keyword evidence="4" id="KW-0133">Cell shape</keyword>
<dbReference type="EMBL" id="FXWV01000007">
    <property type="protein sequence ID" value="SMR74659.1"/>
    <property type="molecule type" value="Genomic_DNA"/>
</dbReference>
<dbReference type="CDD" id="cd16913">
    <property type="entry name" value="YkuD_like"/>
    <property type="match status" value="1"/>
</dbReference>
<evidence type="ECO:0000256" key="6">
    <source>
        <dbReference type="ARBA" id="ARBA00023316"/>
    </source>
</evidence>
<keyword evidence="5" id="KW-0573">Peptidoglycan synthesis</keyword>
<dbReference type="InterPro" id="IPR052905">
    <property type="entry name" value="LD-transpeptidase_YkuD-like"/>
</dbReference>
<reference evidence="10 11" key="1">
    <citation type="submission" date="2017-05" db="EMBL/GenBank/DDBJ databases">
        <authorList>
            <person name="Varghese N."/>
            <person name="Submissions S."/>
        </authorList>
    </citation>
    <scope>NUCLEOTIDE SEQUENCE [LARGE SCALE GENOMIC DNA]</scope>
    <source>
        <strain evidence="10 11">CGMCC 1.7287</strain>
    </source>
</reference>
<dbReference type="InterPro" id="IPR036366">
    <property type="entry name" value="PGBDSf"/>
</dbReference>
<evidence type="ECO:0000259" key="8">
    <source>
        <dbReference type="Pfam" id="PF03734"/>
    </source>
</evidence>
<gene>
    <name evidence="10" type="ORF">SAMN04487964_107123</name>
</gene>
<protein>
    <submittedName>
        <fullName evidence="10">Murein L,D-transpeptidase YcbB/YkuD</fullName>
    </submittedName>
</protein>
<proteinExistence type="inferred from homology"/>
<dbReference type="Proteomes" id="UP001159257">
    <property type="component" value="Unassembled WGS sequence"/>
</dbReference>
<dbReference type="InterPro" id="IPR002477">
    <property type="entry name" value="Peptidoglycan-bd-like"/>
</dbReference>
<dbReference type="InterPro" id="IPR038063">
    <property type="entry name" value="Transpep_catalytic_dom"/>
</dbReference>
<dbReference type="Pfam" id="PF01471">
    <property type="entry name" value="PG_binding_1"/>
    <property type="match status" value="1"/>
</dbReference>
<dbReference type="Gene3D" id="1.10.101.10">
    <property type="entry name" value="PGBD-like superfamily/PGBD"/>
    <property type="match status" value="1"/>
</dbReference>
<dbReference type="RefSeq" id="WP_239041195.1">
    <property type="nucleotide sequence ID" value="NZ_BAAAEY010000007.1"/>
</dbReference>
<keyword evidence="3" id="KW-0808">Transferase</keyword>
<dbReference type="Pfam" id="PF03734">
    <property type="entry name" value="YkuD"/>
    <property type="match status" value="1"/>
</dbReference>
<dbReference type="SUPFAM" id="SSF47090">
    <property type="entry name" value="PGBD-like"/>
    <property type="match status" value="1"/>
</dbReference>
<comment type="caution">
    <text evidence="10">The sequence shown here is derived from an EMBL/GenBank/DDBJ whole genome shotgun (WGS) entry which is preliminary data.</text>
</comment>
<evidence type="ECO:0000313" key="10">
    <source>
        <dbReference type="EMBL" id="SMR74659.1"/>
    </source>
</evidence>
<evidence type="ECO:0000259" key="7">
    <source>
        <dbReference type="Pfam" id="PF01471"/>
    </source>
</evidence>
<dbReference type="SUPFAM" id="SSF141523">
    <property type="entry name" value="L,D-transpeptidase catalytic domain-like"/>
    <property type="match status" value="1"/>
</dbReference>
<evidence type="ECO:0000256" key="5">
    <source>
        <dbReference type="ARBA" id="ARBA00022984"/>
    </source>
</evidence>
<sequence length="563" mass="62916">MFRAARSWLFGCLLPILLAFSSLVAATALPVGEHLKQLLAAGRQGALPGVMIEHWSELQRLYEQRDWQLVWSDVNGAPRHERREQLAAWITLSHAHGLNPRDYGHERLQLLNGMDEAGSAPGLSSEALLNDLLMSHAFIRLAQDLSGSRLDLRQIDPLWRLPAKVLDPVELLRQLDHGLGVDQLLRGLLPRSDEYNRLVDLHVELAEQTFQPFVPPLLPTGLVRIGDRSEGVVELRGWLSHLGLLNAAQSSLEDERTYSVQVADAVRRFQQQQGLKVDGIFGPDTRAAMLLSPAHKLQQVRANLARWRALPASLGERYLLVRTAAFSLDLVEQGAVTERHSIISGRPARPSLSFAANVDRLILHPPWTVPFRLAVEDLLPKQQQDPDYFTRLGIEVLAQQDGHWTPVDSASIDWSGVSRHNFHYLLRQQPGPHNSLGQIRFGMANPHSIFLHDTPQQSLFDEPLRAFSSGCIRVQGIGQLAQTLLGEESLELELSKEGTRHLLLDAPLPVYLVYLSVWVDESGQPYFYPDLYGADARMNVALGPLPTPLSPAQLQLAQKLLKK</sequence>
<dbReference type="Pfam" id="PF20142">
    <property type="entry name" value="Scaffold"/>
    <property type="match status" value="1"/>
</dbReference>
<evidence type="ECO:0000313" key="11">
    <source>
        <dbReference type="Proteomes" id="UP001159257"/>
    </source>
</evidence>
<evidence type="ECO:0000256" key="3">
    <source>
        <dbReference type="ARBA" id="ARBA00022679"/>
    </source>
</evidence>
<keyword evidence="6" id="KW-0961">Cell wall biogenesis/degradation</keyword>
<evidence type="ECO:0000256" key="4">
    <source>
        <dbReference type="ARBA" id="ARBA00022960"/>
    </source>
</evidence>
<feature type="domain" description="Peptidoglycan binding-like" evidence="7">
    <location>
        <begin position="229"/>
        <end position="289"/>
    </location>
</feature>
<comment type="pathway">
    <text evidence="1">Cell wall biogenesis; peptidoglycan biosynthesis.</text>
</comment>
<evidence type="ECO:0000259" key="9">
    <source>
        <dbReference type="Pfam" id="PF20142"/>
    </source>
</evidence>
<dbReference type="PANTHER" id="PTHR41533">
    <property type="entry name" value="L,D-TRANSPEPTIDASE HI_1667-RELATED"/>
    <property type="match status" value="1"/>
</dbReference>
<name>A0ABY1S0C9_9GAMM</name>
<evidence type="ECO:0000256" key="2">
    <source>
        <dbReference type="ARBA" id="ARBA00005992"/>
    </source>
</evidence>
<comment type="similarity">
    <text evidence="2">Belongs to the YkuD family.</text>
</comment>
<accession>A0ABY1S0C9</accession>
<dbReference type="PANTHER" id="PTHR41533:SF2">
    <property type="entry name" value="BLR7131 PROTEIN"/>
    <property type="match status" value="1"/>
</dbReference>
<keyword evidence="11" id="KW-1185">Reference proteome</keyword>
<evidence type="ECO:0000256" key="1">
    <source>
        <dbReference type="ARBA" id="ARBA00004752"/>
    </source>
</evidence>
<feature type="domain" description="L,D-TPase catalytic" evidence="8">
    <location>
        <begin position="317"/>
        <end position="484"/>
    </location>
</feature>
<dbReference type="InterPro" id="IPR036365">
    <property type="entry name" value="PGBD-like_sf"/>
</dbReference>
<organism evidence="10 11">
    <name type="scientific">Marinobacterium sediminicola</name>
    <dbReference type="NCBI Taxonomy" id="518898"/>
    <lineage>
        <taxon>Bacteria</taxon>
        <taxon>Pseudomonadati</taxon>
        <taxon>Pseudomonadota</taxon>
        <taxon>Gammaproteobacteria</taxon>
        <taxon>Oceanospirillales</taxon>
        <taxon>Oceanospirillaceae</taxon>
        <taxon>Marinobacterium</taxon>
    </lineage>
</organism>
<feature type="domain" description="L,D-transpeptidase scaffold" evidence="9">
    <location>
        <begin position="57"/>
        <end position="199"/>
    </location>
</feature>